<organism evidence="2">
    <name type="scientific">Fopius arisanus</name>
    <dbReference type="NCBI Taxonomy" id="64838"/>
    <lineage>
        <taxon>Eukaryota</taxon>
        <taxon>Metazoa</taxon>
        <taxon>Ecdysozoa</taxon>
        <taxon>Arthropoda</taxon>
        <taxon>Hexapoda</taxon>
        <taxon>Insecta</taxon>
        <taxon>Pterygota</taxon>
        <taxon>Neoptera</taxon>
        <taxon>Endopterygota</taxon>
        <taxon>Hymenoptera</taxon>
        <taxon>Apocrita</taxon>
        <taxon>Ichneumonoidea</taxon>
        <taxon>Braconidae</taxon>
        <taxon>Opiinae</taxon>
        <taxon>Fopius</taxon>
    </lineage>
</organism>
<dbReference type="InterPro" id="IPR000182">
    <property type="entry name" value="GNAT_dom"/>
</dbReference>
<dbReference type="EMBL" id="GBYB01004745">
    <property type="protein sequence ID" value="JAG74512.1"/>
    <property type="molecule type" value="Transcribed_RNA"/>
</dbReference>
<dbReference type="PANTHER" id="PTHR13538">
    <property type="entry name" value="N-ACETYLTRANSFERASE 6"/>
    <property type="match status" value="1"/>
</dbReference>
<gene>
    <name evidence="2" type="primary">Nat6_0</name>
    <name evidence="2" type="ORF">g.35408</name>
</gene>
<accession>A0A0C9R9E6</accession>
<dbReference type="GO" id="GO:0008080">
    <property type="term" value="F:N-acetyltransferase activity"/>
    <property type="evidence" value="ECO:0007669"/>
    <property type="project" value="InterPro"/>
</dbReference>
<dbReference type="GO" id="GO:1905502">
    <property type="term" value="F:acetyl-CoA binding"/>
    <property type="evidence" value="ECO:0007669"/>
    <property type="project" value="TreeGrafter"/>
</dbReference>
<dbReference type="CDD" id="cd04301">
    <property type="entry name" value="NAT_SF"/>
    <property type="match status" value="1"/>
</dbReference>
<dbReference type="PANTHER" id="PTHR13538:SF4">
    <property type="entry name" value="N-ALPHA-ACETYLTRANSFERASE 80"/>
    <property type="match status" value="1"/>
</dbReference>
<dbReference type="Gene3D" id="3.40.630.30">
    <property type="match status" value="1"/>
</dbReference>
<dbReference type="SUPFAM" id="SSF55729">
    <property type="entry name" value="Acyl-CoA N-acyltransferases (Nat)"/>
    <property type="match status" value="1"/>
</dbReference>
<sequence length="253" mass="28671">MRLGVLSSGIDIILEMVNPSLYTIIPMHERPDLLKETSSLINSQWPASERRRIQTLKASCDNFPINLILLKDDRVIGHCKISKIPAMEDSCYMETFVIDREHRSQGLGSKLLQAAGDLMSKKGIKNSFLSTKGQEKFYSKNGYRVCEATEILATWRRGLPELPFIKSNSSCKFFSPPPPPMPRHRFVTPQTVVLYPGRTHMLRLVHENILSLKCIRQSHKVVDDVLVGPSSQPEIFQDHVSISHALGIRRVLL</sequence>
<reference evidence="2" key="1">
    <citation type="submission" date="2015-01" db="EMBL/GenBank/DDBJ databases">
        <title>Transcriptome Assembly of Fopius arisanus.</title>
        <authorList>
            <person name="Geib S."/>
        </authorList>
    </citation>
    <scope>NUCLEOTIDE SEQUENCE</scope>
</reference>
<dbReference type="Pfam" id="PF00583">
    <property type="entry name" value="Acetyltransf_1"/>
    <property type="match status" value="1"/>
</dbReference>
<name>A0A0C9R9E6_9HYME</name>
<protein>
    <submittedName>
        <fullName evidence="2">Nat6_0 protein</fullName>
    </submittedName>
</protein>
<evidence type="ECO:0000313" key="2">
    <source>
        <dbReference type="EMBL" id="JAG74512.1"/>
    </source>
</evidence>
<proteinExistence type="predicted"/>
<dbReference type="AlphaFoldDB" id="A0A0C9R9E6"/>
<dbReference type="InterPro" id="IPR016181">
    <property type="entry name" value="Acyl_CoA_acyltransferase"/>
</dbReference>
<dbReference type="GO" id="GO:0005737">
    <property type="term" value="C:cytoplasm"/>
    <property type="evidence" value="ECO:0007669"/>
    <property type="project" value="TreeGrafter"/>
</dbReference>
<dbReference type="PROSITE" id="PS51186">
    <property type="entry name" value="GNAT"/>
    <property type="match status" value="1"/>
</dbReference>
<dbReference type="InterPro" id="IPR039840">
    <property type="entry name" value="NAA80"/>
</dbReference>
<feature type="domain" description="N-acetyltransferase" evidence="1">
    <location>
        <begin position="22"/>
        <end position="169"/>
    </location>
</feature>
<evidence type="ECO:0000259" key="1">
    <source>
        <dbReference type="PROSITE" id="PS51186"/>
    </source>
</evidence>